<evidence type="ECO:0000256" key="1">
    <source>
        <dbReference type="ARBA" id="ARBA00004651"/>
    </source>
</evidence>
<dbReference type="InterPro" id="IPR002293">
    <property type="entry name" value="AA/rel_permease1"/>
</dbReference>
<feature type="transmembrane region" description="Helical" evidence="6">
    <location>
        <begin position="99"/>
        <end position="127"/>
    </location>
</feature>
<feature type="transmembrane region" description="Helical" evidence="6">
    <location>
        <begin position="345"/>
        <end position="366"/>
    </location>
</feature>
<dbReference type="GO" id="GO:0022857">
    <property type="term" value="F:transmembrane transporter activity"/>
    <property type="evidence" value="ECO:0007669"/>
    <property type="project" value="InterPro"/>
</dbReference>
<evidence type="ECO:0000256" key="3">
    <source>
        <dbReference type="ARBA" id="ARBA00022692"/>
    </source>
</evidence>
<reference evidence="7 8" key="1">
    <citation type="journal article" date="2018" name="Front. Microbiol.">
        <title>Genome Sequencing of Streptomyces atratus SCSIOZH16 and Activation Production of Nocardamine via Metabolic Engineering.</title>
        <authorList>
            <person name="Li Y."/>
            <person name="Zhang C."/>
            <person name="Liu C."/>
            <person name="Ju J."/>
            <person name="Ma J."/>
        </authorList>
    </citation>
    <scope>NUCLEOTIDE SEQUENCE [LARGE SCALE GENOMIC DNA]</scope>
    <source>
        <strain evidence="7 8">SCSIO_ZH16</strain>
    </source>
</reference>
<sequence length="476" mass="49074">MSTAGKQAAPKKPADGLAHRSVSTFEVGAQSVANVAPSAVIAFAPASMAASAGNGAWFSFFLAMAAVLAIAYCICVFARRRAGVGSLYAFSRLSLGAPGSFVTGWALLIGAVCIGSGSLAGAGYYTARALDQIGIGLFTGIPGQILLDVLLAAVAIRLTIASVRTAARVASVLEVVSIVLIVVVLVPAFFKSGNIIDTEQLSLSGSTFDGVVFAVVLGVLGFVGFEGAASLGAEATDPYRAIPRSVMGSAVLAGVLYMFATYAQVAGFGGADALARSSDPMDELAELSGLGFLKFFLHAGFAASFVAVVMACITVAARLLFGMAKEGVMPARLGVAHPRHRTPSVAIWAVAPFVALPAVFVVGAGTEPLNATSYIDTIGVFGYMLSYTLVCLAAPLFVRRIGARGLLVTWGLGLIGAAAMIYVFYRNLWPVPAWPLNVLPYVFVGALVVGVVGFAVLRVRKPEVAERAGTFADDLD</sequence>
<keyword evidence="5 6" id="KW-0472">Membrane</keyword>
<dbReference type="Pfam" id="PF13520">
    <property type="entry name" value="AA_permease_2"/>
    <property type="match status" value="1"/>
</dbReference>
<dbReference type="KEGG" id="sata:C5746_26650"/>
<evidence type="ECO:0000256" key="2">
    <source>
        <dbReference type="ARBA" id="ARBA00022475"/>
    </source>
</evidence>
<protein>
    <recommendedName>
        <fullName evidence="9">Amino acid permease</fullName>
    </recommendedName>
</protein>
<feature type="transmembrane region" description="Helical" evidence="6">
    <location>
        <begin position="250"/>
        <end position="275"/>
    </location>
</feature>
<feature type="transmembrane region" description="Helical" evidence="6">
    <location>
        <begin position="133"/>
        <end position="160"/>
    </location>
</feature>
<gene>
    <name evidence="7" type="ORF">C5746_26650</name>
</gene>
<keyword evidence="2" id="KW-1003">Cell membrane</keyword>
<evidence type="ECO:0008006" key="9">
    <source>
        <dbReference type="Google" id="ProtNLM"/>
    </source>
</evidence>
<dbReference type="GeneID" id="95521981"/>
<dbReference type="RefSeq" id="WP_114246393.1">
    <property type="nucleotide sequence ID" value="NZ_BMRN01000001.1"/>
</dbReference>
<accession>A0A2Z5JI65</accession>
<evidence type="ECO:0000256" key="4">
    <source>
        <dbReference type="ARBA" id="ARBA00022989"/>
    </source>
</evidence>
<feature type="transmembrane region" description="Helical" evidence="6">
    <location>
        <begin position="172"/>
        <end position="190"/>
    </location>
</feature>
<evidence type="ECO:0000256" key="6">
    <source>
        <dbReference type="SAM" id="Phobius"/>
    </source>
</evidence>
<dbReference type="AlphaFoldDB" id="A0A2Z5JI65"/>
<evidence type="ECO:0000313" key="8">
    <source>
        <dbReference type="Proteomes" id="UP000252698"/>
    </source>
</evidence>
<dbReference type="PIRSF" id="PIRSF006060">
    <property type="entry name" value="AA_transporter"/>
    <property type="match status" value="1"/>
</dbReference>
<dbReference type="PANTHER" id="PTHR42770">
    <property type="entry name" value="AMINO ACID TRANSPORTER-RELATED"/>
    <property type="match status" value="1"/>
</dbReference>
<feature type="transmembrane region" description="Helical" evidence="6">
    <location>
        <begin position="405"/>
        <end position="425"/>
    </location>
</feature>
<dbReference type="PANTHER" id="PTHR42770:SF11">
    <property type="entry name" value="INNER MEMBRANE TRANSPORT PROTEIN YBAT"/>
    <property type="match status" value="1"/>
</dbReference>
<feature type="transmembrane region" description="Helical" evidence="6">
    <location>
        <begin position="295"/>
        <end position="324"/>
    </location>
</feature>
<name>A0A2Z5JI65_STRAR</name>
<evidence type="ECO:0000313" key="7">
    <source>
        <dbReference type="EMBL" id="AXE79914.1"/>
    </source>
</evidence>
<organism evidence="7 8">
    <name type="scientific">Streptomyces atratus</name>
    <dbReference type="NCBI Taxonomy" id="1893"/>
    <lineage>
        <taxon>Bacteria</taxon>
        <taxon>Bacillati</taxon>
        <taxon>Actinomycetota</taxon>
        <taxon>Actinomycetes</taxon>
        <taxon>Kitasatosporales</taxon>
        <taxon>Streptomycetaceae</taxon>
        <taxon>Streptomyces</taxon>
    </lineage>
</organism>
<dbReference type="InterPro" id="IPR050367">
    <property type="entry name" value="APC_superfamily"/>
</dbReference>
<comment type="subcellular location">
    <subcellularLocation>
        <location evidence="1">Cell membrane</location>
        <topology evidence="1">Multi-pass membrane protein</topology>
    </subcellularLocation>
</comment>
<keyword evidence="3 6" id="KW-0812">Transmembrane</keyword>
<feature type="transmembrane region" description="Helical" evidence="6">
    <location>
        <begin position="437"/>
        <end position="457"/>
    </location>
</feature>
<dbReference type="Proteomes" id="UP000252698">
    <property type="component" value="Chromosome"/>
</dbReference>
<dbReference type="Gene3D" id="1.20.1740.10">
    <property type="entry name" value="Amino acid/polyamine transporter I"/>
    <property type="match status" value="1"/>
</dbReference>
<feature type="transmembrane region" description="Helical" evidence="6">
    <location>
        <begin position="210"/>
        <end position="229"/>
    </location>
</feature>
<evidence type="ECO:0000256" key="5">
    <source>
        <dbReference type="ARBA" id="ARBA00023136"/>
    </source>
</evidence>
<proteinExistence type="predicted"/>
<dbReference type="GO" id="GO:0005886">
    <property type="term" value="C:plasma membrane"/>
    <property type="evidence" value="ECO:0007669"/>
    <property type="project" value="UniProtKB-SubCell"/>
</dbReference>
<dbReference type="EMBL" id="CP027306">
    <property type="protein sequence ID" value="AXE79914.1"/>
    <property type="molecule type" value="Genomic_DNA"/>
</dbReference>
<keyword evidence="4 6" id="KW-1133">Transmembrane helix</keyword>
<feature type="transmembrane region" description="Helical" evidence="6">
    <location>
        <begin position="378"/>
        <end position="398"/>
    </location>
</feature>
<feature type="transmembrane region" description="Helical" evidence="6">
    <location>
        <begin position="56"/>
        <end position="78"/>
    </location>
</feature>